<keyword evidence="1" id="KW-0812">Transmembrane</keyword>
<feature type="transmembrane region" description="Helical" evidence="1">
    <location>
        <begin position="57"/>
        <end position="78"/>
    </location>
</feature>
<organism evidence="2 3">
    <name type="scientific">Cohnella soli</name>
    <dbReference type="NCBI Taxonomy" id="425005"/>
    <lineage>
        <taxon>Bacteria</taxon>
        <taxon>Bacillati</taxon>
        <taxon>Bacillota</taxon>
        <taxon>Bacilli</taxon>
        <taxon>Bacillales</taxon>
        <taxon>Paenibacillaceae</taxon>
        <taxon>Cohnella</taxon>
    </lineage>
</organism>
<sequence length="211" mass="23120">MKKSRKVWIPAVVAGTVALLLLAYYYFWANAGGEGRRPPLPDGVRPPRDEGGNLGDWFTTIGTVALYLAAAGFSWFWFKKKLKSPSIWVRRLGKLLYAAHKPLGWATLAAIVLHGGYFLLYKSGDRNIYSGLAGFALLLAIVGYGVLINKVRNRWMRLVHRTLGVAWVPVMFVHAGGSAIIATLACAGVWILIGLLEKMVAQPEGTIPESL</sequence>
<keyword evidence="3" id="KW-1185">Reference proteome</keyword>
<feature type="transmembrane region" description="Helical" evidence="1">
    <location>
        <begin position="99"/>
        <end position="121"/>
    </location>
</feature>
<evidence type="ECO:0008006" key="4">
    <source>
        <dbReference type="Google" id="ProtNLM"/>
    </source>
</evidence>
<comment type="caution">
    <text evidence="2">The sequence shown here is derived from an EMBL/GenBank/DDBJ whole genome shotgun (WGS) entry which is preliminary data.</text>
</comment>
<keyword evidence="1" id="KW-1133">Transmembrane helix</keyword>
<feature type="transmembrane region" description="Helical" evidence="1">
    <location>
        <begin position="167"/>
        <end position="193"/>
    </location>
</feature>
<accession>A0ABW0I0T9</accession>
<dbReference type="SUPFAM" id="SSF81342">
    <property type="entry name" value="Transmembrane di-heme cytochromes"/>
    <property type="match status" value="1"/>
</dbReference>
<evidence type="ECO:0000313" key="2">
    <source>
        <dbReference type="EMBL" id="MFC5406021.1"/>
    </source>
</evidence>
<reference evidence="3" key="1">
    <citation type="journal article" date="2019" name="Int. J. Syst. Evol. Microbiol.">
        <title>The Global Catalogue of Microorganisms (GCM) 10K type strain sequencing project: providing services to taxonomists for standard genome sequencing and annotation.</title>
        <authorList>
            <consortium name="The Broad Institute Genomics Platform"/>
            <consortium name="The Broad Institute Genome Sequencing Center for Infectious Disease"/>
            <person name="Wu L."/>
            <person name="Ma J."/>
        </authorList>
    </citation>
    <scope>NUCLEOTIDE SEQUENCE [LARGE SCALE GENOMIC DNA]</scope>
    <source>
        <strain evidence="3">CGMCC 1.18575</strain>
    </source>
</reference>
<proteinExistence type="predicted"/>
<feature type="transmembrane region" description="Helical" evidence="1">
    <location>
        <begin position="7"/>
        <end position="27"/>
    </location>
</feature>
<dbReference type="EMBL" id="JBHSMI010000052">
    <property type="protein sequence ID" value="MFC5406021.1"/>
    <property type="molecule type" value="Genomic_DNA"/>
</dbReference>
<evidence type="ECO:0000256" key="1">
    <source>
        <dbReference type="SAM" id="Phobius"/>
    </source>
</evidence>
<protein>
    <recommendedName>
        <fullName evidence="4">Ferric oxidoreductase domain-containing protein</fullName>
    </recommendedName>
</protein>
<dbReference type="InterPro" id="IPR016174">
    <property type="entry name" value="Di-haem_cyt_TM"/>
</dbReference>
<keyword evidence="1" id="KW-0472">Membrane</keyword>
<name>A0ABW0I0T9_9BACL</name>
<evidence type="ECO:0000313" key="3">
    <source>
        <dbReference type="Proteomes" id="UP001596113"/>
    </source>
</evidence>
<dbReference type="RefSeq" id="WP_378137833.1">
    <property type="nucleotide sequence ID" value="NZ_JBHSMI010000052.1"/>
</dbReference>
<dbReference type="Proteomes" id="UP001596113">
    <property type="component" value="Unassembled WGS sequence"/>
</dbReference>
<feature type="transmembrane region" description="Helical" evidence="1">
    <location>
        <begin position="127"/>
        <end position="147"/>
    </location>
</feature>
<gene>
    <name evidence="2" type="ORF">ACFPOF_25045</name>
</gene>